<evidence type="ECO:0000313" key="2">
    <source>
        <dbReference type="Proteomes" id="UP000054538"/>
    </source>
</evidence>
<proteinExistence type="predicted"/>
<reference evidence="1 2" key="1">
    <citation type="submission" date="2014-04" db="EMBL/GenBank/DDBJ databases">
        <authorList>
            <consortium name="DOE Joint Genome Institute"/>
            <person name="Kuo A."/>
            <person name="Kohler A."/>
            <person name="Jargeat P."/>
            <person name="Nagy L.G."/>
            <person name="Floudas D."/>
            <person name="Copeland A."/>
            <person name="Barry K.W."/>
            <person name="Cichocki N."/>
            <person name="Veneault-Fourrey C."/>
            <person name="LaButti K."/>
            <person name="Lindquist E.A."/>
            <person name="Lipzen A."/>
            <person name="Lundell T."/>
            <person name="Morin E."/>
            <person name="Murat C."/>
            <person name="Sun H."/>
            <person name="Tunlid A."/>
            <person name="Henrissat B."/>
            <person name="Grigoriev I.V."/>
            <person name="Hibbett D.S."/>
            <person name="Martin F."/>
            <person name="Nordberg H.P."/>
            <person name="Cantor M.N."/>
            <person name="Hua S.X."/>
        </authorList>
    </citation>
    <scope>NUCLEOTIDE SEQUENCE [LARGE SCALE GENOMIC DNA]</scope>
    <source>
        <strain evidence="1 2">Ve08.2h10</strain>
    </source>
</reference>
<dbReference type="Proteomes" id="UP000054538">
    <property type="component" value="Unassembled WGS sequence"/>
</dbReference>
<protein>
    <submittedName>
        <fullName evidence="1">Uncharacterized protein</fullName>
    </submittedName>
</protein>
<reference evidence="2" key="2">
    <citation type="submission" date="2015-01" db="EMBL/GenBank/DDBJ databases">
        <title>Evolutionary Origins and Diversification of the Mycorrhizal Mutualists.</title>
        <authorList>
            <consortium name="DOE Joint Genome Institute"/>
            <consortium name="Mycorrhizal Genomics Consortium"/>
            <person name="Kohler A."/>
            <person name="Kuo A."/>
            <person name="Nagy L.G."/>
            <person name="Floudas D."/>
            <person name="Copeland A."/>
            <person name="Barry K.W."/>
            <person name="Cichocki N."/>
            <person name="Veneault-Fourrey C."/>
            <person name="LaButti K."/>
            <person name="Lindquist E.A."/>
            <person name="Lipzen A."/>
            <person name="Lundell T."/>
            <person name="Morin E."/>
            <person name="Murat C."/>
            <person name="Riley R."/>
            <person name="Ohm R."/>
            <person name="Sun H."/>
            <person name="Tunlid A."/>
            <person name="Henrissat B."/>
            <person name="Grigoriev I.V."/>
            <person name="Hibbett D.S."/>
            <person name="Martin F."/>
        </authorList>
    </citation>
    <scope>NUCLEOTIDE SEQUENCE [LARGE SCALE GENOMIC DNA]</scope>
    <source>
        <strain evidence="2">Ve08.2h10</strain>
    </source>
</reference>
<gene>
    <name evidence="1" type="ORF">PAXRUDRAFT_830741</name>
</gene>
<dbReference type="EMBL" id="KN825374">
    <property type="protein sequence ID" value="KIK91552.1"/>
    <property type="molecule type" value="Genomic_DNA"/>
</dbReference>
<accession>A0A0D0D4P9</accession>
<dbReference type="InParanoid" id="A0A0D0D4P9"/>
<sequence>MVAGLLTITCVSSRVCVAPVLSAPRLHTVVIDASKHDRGLPSSLRTTFNIQRG</sequence>
<keyword evidence="2" id="KW-1185">Reference proteome</keyword>
<dbReference type="AlphaFoldDB" id="A0A0D0D4P9"/>
<organism evidence="1 2">
    <name type="scientific">Paxillus rubicundulus Ve08.2h10</name>
    <dbReference type="NCBI Taxonomy" id="930991"/>
    <lineage>
        <taxon>Eukaryota</taxon>
        <taxon>Fungi</taxon>
        <taxon>Dikarya</taxon>
        <taxon>Basidiomycota</taxon>
        <taxon>Agaricomycotina</taxon>
        <taxon>Agaricomycetes</taxon>
        <taxon>Agaricomycetidae</taxon>
        <taxon>Boletales</taxon>
        <taxon>Paxilineae</taxon>
        <taxon>Paxillaceae</taxon>
        <taxon>Paxillus</taxon>
    </lineage>
</organism>
<name>A0A0D0D4P9_9AGAM</name>
<evidence type="ECO:0000313" key="1">
    <source>
        <dbReference type="EMBL" id="KIK91552.1"/>
    </source>
</evidence>
<dbReference type="HOGENOM" id="CLU_3069380_0_0_1"/>